<keyword evidence="3 5" id="KW-1133">Transmembrane helix</keyword>
<evidence type="ECO:0000259" key="6">
    <source>
        <dbReference type="PROSITE" id="PS50850"/>
    </source>
</evidence>
<gene>
    <name evidence="7" type="ORF">VB248_08140</name>
</gene>
<evidence type="ECO:0000256" key="5">
    <source>
        <dbReference type="SAM" id="Phobius"/>
    </source>
</evidence>
<feature type="domain" description="Major facilitator superfamily (MFS) profile" evidence="6">
    <location>
        <begin position="14"/>
        <end position="385"/>
    </location>
</feature>
<keyword evidence="4 5" id="KW-0472">Membrane</keyword>
<dbReference type="PANTHER" id="PTHR23514">
    <property type="entry name" value="BYPASS OF STOP CODON PROTEIN 6"/>
    <property type="match status" value="1"/>
</dbReference>
<dbReference type="InterPro" id="IPR020846">
    <property type="entry name" value="MFS_dom"/>
</dbReference>
<feature type="transmembrane region" description="Helical" evidence="5">
    <location>
        <begin position="357"/>
        <end position="377"/>
    </location>
</feature>
<evidence type="ECO:0000256" key="3">
    <source>
        <dbReference type="ARBA" id="ARBA00022989"/>
    </source>
</evidence>
<dbReference type="InterPro" id="IPR051788">
    <property type="entry name" value="MFS_Transporter"/>
</dbReference>
<dbReference type="Gene3D" id="1.20.1250.20">
    <property type="entry name" value="MFS general substrate transporter like domains"/>
    <property type="match status" value="2"/>
</dbReference>
<feature type="transmembrane region" description="Helical" evidence="5">
    <location>
        <begin position="48"/>
        <end position="72"/>
    </location>
</feature>
<keyword evidence="8" id="KW-1185">Reference proteome</keyword>
<comment type="caution">
    <text evidence="7">The sequence shown here is derived from an EMBL/GenBank/DDBJ whole genome shotgun (WGS) entry which is preliminary data.</text>
</comment>
<evidence type="ECO:0000256" key="1">
    <source>
        <dbReference type="ARBA" id="ARBA00004141"/>
    </source>
</evidence>
<sequence length="385" mass="41065">METTISATHLGKTARTATNAMFFLCGISFASWASRIPDMKELLQLSDAALGTVLFAMPIGSLTALPIAGVLIHKFGSRNITFISTLFYFIALPLLGMAKSSIALAIALFFFGFGSDMLNIAMNVQAVGVEKILNRSIMSSFHAVFSVGFMIGAALGGFIAKQGITPFQHLVAIGSLDLMIALITYRFLLQQDHKSAEDQPLFAIPDKSLIILGIICFCGMLCEGAMADWSVLYYKQVLNNPNGYTTAGFTAFSVLMVVGRVFGDKILQNLGLQKTLLTNCLLVFLGMSIAIFIQHPVSVVIGFGITGLGLSTIVPLIYSQAGHSKTMAAGVALAAISTLGIAGFLIGPVMIGYLSEFFSLKIALMSLIILGLLGSYLTTKIPVQE</sequence>
<dbReference type="EMBL" id="JAYFUM010000008">
    <property type="protein sequence ID" value="MEA5139100.1"/>
    <property type="molecule type" value="Genomic_DNA"/>
</dbReference>
<dbReference type="InterPro" id="IPR036259">
    <property type="entry name" value="MFS_trans_sf"/>
</dbReference>
<evidence type="ECO:0000313" key="7">
    <source>
        <dbReference type="EMBL" id="MEA5139100.1"/>
    </source>
</evidence>
<keyword evidence="2 5" id="KW-0812">Transmembrane</keyword>
<evidence type="ECO:0000313" key="8">
    <source>
        <dbReference type="Proteomes" id="UP001302949"/>
    </source>
</evidence>
<dbReference type="CDD" id="cd17393">
    <property type="entry name" value="MFS_MosC_like"/>
    <property type="match status" value="1"/>
</dbReference>
<evidence type="ECO:0000256" key="4">
    <source>
        <dbReference type="ARBA" id="ARBA00023136"/>
    </source>
</evidence>
<protein>
    <submittedName>
        <fullName evidence="7">MFS transporter</fullName>
    </submittedName>
</protein>
<feature type="transmembrane region" description="Helical" evidence="5">
    <location>
        <begin position="141"/>
        <end position="160"/>
    </location>
</feature>
<feature type="transmembrane region" description="Helical" evidence="5">
    <location>
        <begin position="79"/>
        <end position="96"/>
    </location>
</feature>
<feature type="transmembrane region" description="Helical" evidence="5">
    <location>
        <begin position="244"/>
        <end position="263"/>
    </location>
</feature>
<comment type="subcellular location">
    <subcellularLocation>
        <location evidence="1">Membrane</location>
        <topology evidence="1">Multi-pass membrane protein</topology>
    </subcellularLocation>
</comment>
<accession>A0ABU5Q8E1</accession>
<dbReference type="Proteomes" id="UP001302949">
    <property type="component" value="Unassembled WGS sequence"/>
</dbReference>
<dbReference type="SUPFAM" id="SSF103473">
    <property type="entry name" value="MFS general substrate transporter"/>
    <property type="match status" value="1"/>
</dbReference>
<evidence type="ECO:0000256" key="2">
    <source>
        <dbReference type="ARBA" id="ARBA00022692"/>
    </source>
</evidence>
<feature type="transmembrane region" description="Helical" evidence="5">
    <location>
        <begin position="166"/>
        <end position="188"/>
    </location>
</feature>
<dbReference type="InterPro" id="IPR011701">
    <property type="entry name" value="MFS"/>
</dbReference>
<feature type="transmembrane region" description="Helical" evidence="5">
    <location>
        <begin position="209"/>
        <end position="232"/>
    </location>
</feature>
<dbReference type="Pfam" id="PF07690">
    <property type="entry name" value="MFS_1"/>
    <property type="match status" value="1"/>
</dbReference>
<dbReference type="PROSITE" id="PS50850">
    <property type="entry name" value="MFS"/>
    <property type="match status" value="1"/>
</dbReference>
<organism evidence="7 8">
    <name type="scientific">Arcicella rigui</name>
    <dbReference type="NCBI Taxonomy" id="797020"/>
    <lineage>
        <taxon>Bacteria</taxon>
        <taxon>Pseudomonadati</taxon>
        <taxon>Bacteroidota</taxon>
        <taxon>Cytophagia</taxon>
        <taxon>Cytophagales</taxon>
        <taxon>Flectobacillaceae</taxon>
        <taxon>Arcicella</taxon>
    </lineage>
</organism>
<name>A0ABU5Q8E1_9BACT</name>
<feature type="transmembrane region" description="Helical" evidence="5">
    <location>
        <begin position="299"/>
        <end position="318"/>
    </location>
</feature>
<proteinExistence type="predicted"/>
<feature type="transmembrane region" description="Helical" evidence="5">
    <location>
        <begin position="20"/>
        <end position="36"/>
    </location>
</feature>
<feature type="transmembrane region" description="Helical" evidence="5">
    <location>
        <begin position="102"/>
        <end position="121"/>
    </location>
</feature>
<reference evidence="7 8" key="1">
    <citation type="submission" date="2023-12" db="EMBL/GenBank/DDBJ databases">
        <title>Novel species of the genus Arcicella isolated from rivers.</title>
        <authorList>
            <person name="Lu H."/>
        </authorList>
    </citation>
    <scope>NUCLEOTIDE SEQUENCE [LARGE SCALE GENOMIC DNA]</scope>
    <source>
        <strain evidence="7 8">KCTC 23307</strain>
    </source>
</reference>
<dbReference type="PANTHER" id="PTHR23514:SF13">
    <property type="entry name" value="INNER MEMBRANE PROTEIN YBJJ"/>
    <property type="match status" value="1"/>
</dbReference>
<dbReference type="RefSeq" id="WP_323296261.1">
    <property type="nucleotide sequence ID" value="NZ_JAYFUM010000008.1"/>
</dbReference>
<feature type="transmembrane region" description="Helical" evidence="5">
    <location>
        <begin position="330"/>
        <end position="351"/>
    </location>
</feature>
<feature type="transmembrane region" description="Helical" evidence="5">
    <location>
        <begin position="275"/>
        <end position="293"/>
    </location>
</feature>